<evidence type="ECO:0000313" key="2">
    <source>
        <dbReference type="Proteomes" id="UP000325395"/>
    </source>
</evidence>
<proteinExistence type="predicted"/>
<dbReference type="EMBL" id="ML735827">
    <property type="protein sequence ID" value="KAE8412675.1"/>
    <property type="molecule type" value="Genomic_DNA"/>
</dbReference>
<evidence type="ECO:0000313" key="1">
    <source>
        <dbReference type="EMBL" id="KAE8412675.1"/>
    </source>
</evidence>
<accession>A0ABQ6W6A2</accession>
<organism evidence="1 2">
    <name type="scientific">Aspergillus pseudocaelatus</name>
    <dbReference type="NCBI Taxonomy" id="1825620"/>
    <lineage>
        <taxon>Eukaryota</taxon>
        <taxon>Fungi</taxon>
        <taxon>Dikarya</taxon>
        <taxon>Ascomycota</taxon>
        <taxon>Pezizomycotina</taxon>
        <taxon>Eurotiomycetes</taxon>
        <taxon>Eurotiomycetidae</taxon>
        <taxon>Eurotiales</taxon>
        <taxon>Aspergillaceae</taxon>
        <taxon>Aspergillus</taxon>
        <taxon>Aspergillus subgen. Circumdati</taxon>
    </lineage>
</organism>
<sequence>MAANLVSQTQEVPNMVPDYEVRLQLNPDAVLGPDHKLTSTVLSTFGIPQSNPTNPTKLNVQFLDTSCKELYTAGWSARIRKTENEDNFELTYKKRYPITDDDIDAALVAANNDGFNAASTKYEAQVEWGYKNQTLSISRKKSVTDSENSRMNLPGTSRSIEMLVNEAPAKFDNWKANNWGTRTLAVSRIFGPVCASRCVGTWNQMKLYLEVWPLIKLKGGTEIEHIVEASFKTKSRQKAADEKNHLVHHLEEMHWFLPQDCLKTQLIMQRY</sequence>
<protein>
    <submittedName>
        <fullName evidence="1">Uncharacterized protein</fullName>
    </submittedName>
</protein>
<keyword evidence="2" id="KW-1185">Reference proteome</keyword>
<gene>
    <name evidence="1" type="ORF">BDV36DRAFT_300654</name>
</gene>
<dbReference type="Proteomes" id="UP000325395">
    <property type="component" value="Unassembled WGS sequence"/>
</dbReference>
<name>A0ABQ6W6A2_9EURO</name>
<reference evidence="1 2" key="1">
    <citation type="submission" date="2019-04" db="EMBL/GenBank/DDBJ databases">
        <authorList>
            <consortium name="DOE Joint Genome Institute"/>
            <person name="Mondo S."/>
            <person name="Kjaerbolling I."/>
            <person name="Vesth T."/>
            <person name="Frisvad J.C."/>
            <person name="Nybo J.L."/>
            <person name="Theobald S."/>
            <person name="Kildgaard S."/>
            <person name="Isbrandt T."/>
            <person name="Kuo A."/>
            <person name="Sato A."/>
            <person name="Lyhne E.K."/>
            <person name="Kogle M.E."/>
            <person name="Wiebenga A."/>
            <person name="Kun R.S."/>
            <person name="Lubbers R.J."/>
            <person name="Makela M.R."/>
            <person name="Barry K."/>
            <person name="Chovatia M."/>
            <person name="Clum A."/>
            <person name="Daum C."/>
            <person name="Haridas S."/>
            <person name="He G."/>
            <person name="LaButti K."/>
            <person name="Lipzen A."/>
            <person name="Riley R."/>
            <person name="Salamov A."/>
            <person name="Simmons B.A."/>
            <person name="Magnuson J.K."/>
            <person name="Henrissat B."/>
            <person name="Mortensen U.H."/>
            <person name="Larsen T.O."/>
            <person name="Devries R.P."/>
            <person name="Grigoriev I.V."/>
            <person name="Machida M."/>
            <person name="Baker S.E."/>
            <person name="Andersen M.R."/>
            <person name="Cantor M.N."/>
            <person name="Hua S.X."/>
        </authorList>
    </citation>
    <scope>NUCLEOTIDE SEQUENCE [LARGE SCALE GENOMIC DNA]</scope>
    <source>
        <strain evidence="1 2">CBS 117616</strain>
    </source>
</reference>